<sequence length="223" mass="24792">MKKLTVAIDGPAGAGKSSVAKLVASQLHYLYIDTGAMYRAVAWLTGEKGIAADDEAAIRQLTDTMQIRMQAAAQGCRIWINEREVTEEIRSPEVSARVSAIAALPAVRYKLVQLQRQLAQPGGVILDGRDIGTVVLPHADIKFFLTASVQARARRRFLEMQEKGMPTTLAQVEENIASRDYQDSHREHSPLRQAPDAVFIDNSEWNLQETAGYIQRYIEEKQG</sequence>
<dbReference type="EMBL" id="AFIJ01000032">
    <property type="protein sequence ID" value="EGL39916.1"/>
    <property type="molecule type" value="Genomic_DNA"/>
</dbReference>
<keyword evidence="2 8" id="KW-0808">Transferase</keyword>
<evidence type="ECO:0000259" key="9">
    <source>
        <dbReference type="Pfam" id="PF02224"/>
    </source>
</evidence>
<keyword evidence="8" id="KW-0963">Cytoplasm</keyword>
<evidence type="ECO:0000313" key="10">
    <source>
        <dbReference type="EMBL" id="EGL39916.1"/>
    </source>
</evidence>
<dbReference type="PANTHER" id="PTHR21299:SF2">
    <property type="entry name" value="CYTIDYLATE KINASE"/>
    <property type="match status" value="1"/>
</dbReference>
<evidence type="ECO:0000256" key="8">
    <source>
        <dbReference type="HAMAP-Rule" id="MF_00238"/>
    </source>
</evidence>
<feature type="domain" description="Cytidylate kinase" evidence="9">
    <location>
        <begin position="6"/>
        <end position="219"/>
    </location>
</feature>
<proteinExistence type="inferred from homology"/>
<comment type="caution">
    <text evidence="10">The sequence shown here is derived from an EMBL/GenBank/DDBJ whole genome shotgun (WGS) entry which is preliminary data.</text>
</comment>
<dbReference type="GO" id="GO:0016301">
    <property type="term" value="F:kinase activity"/>
    <property type="evidence" value="ECO:0007669"/>
    <property type="project" value="UniProtKB-KW"/>
</dbReference>
<dbReference type="SUPFAM" id="SSF52540">
    <property type="entry name" value="P-loop containing nucleoside triphosphate hydrolases"/>
    <property type="match status" value="1"/>
</dbReference>
<evidence type="ECO:0000256" key="3">
    <source>
        <dbReference type="ARBA" id="ARBA00022741"/>
    </source>
</evidence>
<evidence type="ECO:0000256" key="1">
    <source>
        <dbReference type="ARBA" id="ARBA00009427"/>
    </source>
</evidence>
<feature type="binding site" evidence="8">
    <location>
        <begin position="10"/>
        <end position="18"/>
    </location>
    <ligand>
        <name>ATP</name>
        <dbReference type="ChEBI" id="CHEBI:30616"/>
    </ligand>
</feature>
<gene>
    <name evidence="8 10" type="primary">cmk</name>
    <name evidence="10" type="ORF">HMPREF1039_0364</name>
</gene>
<evidence type="ECO:0000256" key="6">
    <source>
        <dbReference type="ARBA" id="ARBA00047615"/>
    </source>
</evidence>
<evidence type="ECO:0000256" key="5">
    <source>
        <dbReference type="ARBA" id="ARBA00022840"/>
    </source>
</evidence>
<keyword evidence="11" id="KW-1185">Reference proteome</keyword>
<dbReference type="NCBIfam" id="TIGR00017">
    <property type="entry name" value="cmk"/>
    <property type="match status" value="1"/>
</dbReference>
<evidence type="ECO:0000256" key="7">
    <source>
        <dbReference type="ARBA" id="ARBA00048478"/>
    </source>
</evidence>
<comment type="subcellular location">
    <subcellularLocation>
        <location evidence="8">Cytoplasm</location>
    </subcellularLocation>
</comment>
<keyword evidence="4 8" id="KW-0418">Kinase</keyword>
<keyword evidence="5 8" id="KW-0067">ATP-binding</keyword>
<dbReference type="InterPro" id="IPR011994">
    <property type="entry name" value="Cytidylate_kinase_dom"/>
</dbReference>
<dbReference type="Gene3D" id="3.40.50.300">
    <property type="entry name" value="P-loop containing nucleotide triphosphate hydrolases"/>
    <property type="match status" value="1"/>
</dbReference>
<dbReference type="CDD" id="cd02020">
    <property type="entry name" value="CMPK"/>
    <property type="match status" value="1"/>
</dbReference>
<dbReference type="HAMAP" id="MF_00238">
    <property type="entry name" value="Cytidyl_kinase_type1"/>
    <property type="match status" value="1"/>
</dbReference>
<comment type="catalytic activity">
    <reaction evidence="7 8">
        <text>CMP + ATP = CDP + ADP</text>
        <dbReference type="Rhea" id="RHEA:11600"/>
        <dbReference type="ChEBI" id="CHEBI:30616"/>
        <dbReference type="ChEBI" id="CHEBI:58069"/>
        <dbReference type="ChEBI" id="CHEBI:60377"/>
        <dbReference type="ChEBI" id="CHEBI:456216"/>
        <dbReference type="EC" id="2.7.4.25"/>
    </reaction>
</comment>
<keyword evidence="3 8" id="KW-0547">Nucleotide-binding</keyword>
<dbReference type="InterPro" id="IPR027417">
    <property type="entry name" value="P-loop_NTPase"/>
</dbReference>
<dbReference type="Proteomes" id="UP000004018">
    <property type="component" value="Unassembled WGS sequence"/>
</dbReference>
<organism evidence="10 11">
    <name type="scientific">Megasphaera lornae</name>
    <dbReference type="NCBI Taxonomy" id="1000568"/>
    <lineage>
        <taxon>Bacteria</taxon>
        <taxon>Bacillati</taxon>
        <taxon>Bacillota</taxon>
        <taxon>Negativicutes</taxon>
        <taxon>Veillonellales</taxon>
        <taxon>Veillonellaceae</taxon>
        <taxon>Megasphaera</taxon>
    </lineage>
</organism>
<dbReference type="Pfam" id="PF02224">
    <property type="entry name" value="Cytidylate_kin"/>
    <property type="match status" value="1"/>
</dbReference>
<protein>
    <recommendedName>
        <fullName evidence="8">Cytidylate kinase</fullName>
        <shortName evidence="8">CK</shortName>
        <ecNumber evidence="8">2.7.4.25</ecNumber>
    </recommendedName>
    <alternativeName>
        <fullName evidence="8">Cytidine monophosphate kinase</fullName>
        <shortName evidence="8">CMP kinase</shortName>
    </alternativeName>
</protein>
<name>A0ABP2L3L5_9FIRM</name>
<evidence type="ECO:0000256" key="2">
    <source>
        <dbReference type="ARBA" id="ARBA00022679"/>
    </source>
</evidence>
<reference evidence="10 11" key="1">
    <citation type="submission" date="2011-04" db="EMBL/GenBank/DDBJ databases">
        <authorList>
            <person name="Harkins D.M."/>
            <person name="Madupu R."/>
            <person name="Durkin A.S."/>
            <person name="Torralba M."/>
            <person name="Methe B."/>
            <person name="Sutton G.G."/>
            <person name="Nelson K.E."/>
        </authorList>
    </citation>
    <scope>NUCLEOTIDE SEQUENCE [LARGE SCALE GENOMIC DNA]</scope>
    <source>
        <strain evidence="10 11">UPII 199-6</strain>
    </source>
</reference>
<comment type="similarity">
    <text evidence="1 8">Belongs to the cytidylate kinase family. Type 1 subfamily.</text>
</comment>
<dbReference type="EC" id="2.7.4.25" evidence="8"/>
<evidence type="ECO:0000313" key="11">
    <source>
        <dbReference type="Proteomes" id="UP000004018"/>
    </source>
</evidence>
<evidence type="ECO:0000256" key="4">
    <source>
        <dbReference type="ARBA" id="ARBA00022777"/>
    </source>
</evidence>
<dbReference type="PANTHER" id="PTHR21299">
    <property type="entry name" value="CYTIDYLATE KINASE/PANTOATE-BETA-ALANINE LIGASE"/>
    <property type="match status" value="1"/>
</dbReference>
<dbReference type="InterPro" id="IPR003136">
    <property type="entry name" value="Cytidylate_kin"/>
</dbReference>
<dbReference type="RefSeq" id="WP_007391288.1">
    <property type="nucleotide sequence ID" value="NZ_AFIJ01000032.1"/>
</dbReference>
<comment type="catalytic activity">
    <reaction evidence="6 8">
        <text>dCMP + ATP = dCDP + ADP</text>
        <dbReference type="Rhea" id="RHEA:25094"/>
        <dbReference type="ChEBI" id="CHEBI:30616"/>
        <dbReference type="ChEBI" id="CHEBI:57566"/>
        <dbReference type="ChEBI" id="CHEBI:58593"/>
        <dbReference type="ChEBI" id="CHEBI:456216"/>
        <dbReference type="EC" id="2.7.4.25"/>
    </reaction>
</comment>
<accession>A0ABP2L3L5</accession>